<keyword evidence="1" id="KW-0732">Signal</keyword>
<evidence type="ECO:0000256" key="1">
    <source>
        <dbReference type="SAM" id="SignalP"/>
    </source>
</evidence>
<feature type="signal peptide" evidence="1">
    <location>
        <begin position="1"/>
        <end position="21"/>
    </location>
</feature>
<proteinExistence type="predicted"/>
<dbReference type="RefSeq" id="WP_254324143.1">
    <property type="nucleotide sequence ID" value="NZ_CP073115.1"/>
</dbReference>
<dbReference type="Pfam" id="PF07424">
    <property type="entry name" value="TrbM"/>
    <property type="match status" value="1"/>
</dbReference>
<accession>A0A9X9HTJ0</accession>
<feature type="chain" id="PRO_5040848675" evidence="1">
    <location>
        <begin position="22"/>
        <end position="183"/>
    </location>
</feature>
<evidence type="ECO:0000313" key="2">
    <source>
        <dbReference type="EMBL" id="UTG69599.1"/>
    </source>
</evidence>
<protein>
    <submittedName>
        <fullName evidence="2">Conjugal transfer protein TrbM</fullName>
    </submittedName>
</protein>
<evidence type="ECO:0000313" key="3">
    <source>
        <dbReference type="Proteomes" id="UP001057296"/>
    </source>
</evidence>
<reference evidence="2" key="1">
    <citation type="submission" date="2021-04" db="EMBL/GenBank/DDBJ databases">
        <title>Characterizing Neisseria spp. as novel respiratory pathobionts in bronchiectasis.</title>
        <authorList>
            <person name="Li L."/>
            <person name="Mac Aogain M."/>
            <person name="Xu T."/>
            <person name="Jaggi T.K."/>
            <person name="Chan L.Y."/>
            <person name="Keir H.R."/>
            <person name="Dicker A.J."/>
            <person name="Qu J."/>
            <person name="Liu Y."/>
            <person name="Chen H.S."/>
            <person name="Koh M.S."/>
            <person name="Ong T.H."/>
            <person name="Lim A.Y.H."/>
            <person name="Abisheganaden J."/>
            <person name="Low T.B."/>
            <person name="Oliver B.G."/>
            <person name="Tan N.S."/>
            <person name="Fang M."/>
            <person name="Chalmers J.D."/>
            <person name="Chotirmall S.H."/>
        </authorList>
    </citation>
    <scope>NUCLEOTIDE SEQUENCE</scope>
    <source>
        <strain evidence="2">TT0077</strain>
    </source>
</reference>
<dbReference type="InterPro" id="IPR009989">
    <property type="entry name" value="TrbM"/>
</dbReference>
<dbReference type="EMBL" id="CP073115">
    <property type="protein sequence ID" value="UTG69599.1"/>
    <property type="molecule type" value="Genomic_DNA"/>
</dbReference>
<dbReference type="AlphaFoldDB" id="A0A9X9HTJ0"/>
<gene>
    <name evidence="2" type="ORF">KCG54_10605</name>
</gene>
<name>A0A9X9HTJ0_NEISU</name>
<sequence>MKKSLSLLIAALLGAAPATYADDVLTGDTRLACEAILCLSSGDRPSECASSIRRYFSIRHKKLGNTIKARRNFLKMCPSSSESAEMSGLVDAIANGAGRCDAQELNRMMRYSRFEQVCEQKNKYRFGRQYTSDENCQIVKKFYVRPDKPEYCKAYYDHGWTTAGDKVRYVGEEKNGGRWVDIR</sequence>
<organism evidence="2 3">
    <name type="scientific">Neisseria subflava</name>
    <dbReference type="NCBI Taxonomy" id="28449"/>
    <lineage>
        <taxon>Bacteria</taxon>
        <taxon>Pseudomonadati</taxon>
        <taxon>Pseudomonadota</taxon>
        <taxon>Betaproteobacteria</taxon>
        <taxon>Neisseriales</taxon>
        <taxon>Neisseriaceae</taxon>
        <taxon>Neisseria</taxon>
    </lineage>
</organism>
<dbReference type="Proteomes" id="UP001057296">
    <property type="component" value="Chromosome"/>
</dbReference>